<protein>
    <submittedName>
        <fullName evidence="1">Uncharacterized protein</fullName>
    </submittedName>
</protein>
<accession>A0A4Y2LL62</accession>
<comment type="caution">
    <text evidence="1">The sequence shown here is derived from an EMBL/GenBank/DDBJ whole genome shotgun (WGS) entry which is preliminary data.</text>
</comment>
<keyword evidence="2" id="KW-1185">Reference proteome</keyword>
<reference evidence="1 2" key="1">
    <citation type="journal article" date="2019" name="Sci. Rep.">
        <title>Orb-weaving spider Araneus ventricosus genome elucidates the spidroin gene catalogue.</title>
        <authorList>
            <person name="Kono N."/>
            <person name="Nakamura H."/>
            <person name="Ohtoshi R."/>
            <person name="Moran D.A.P."/>
            <person name="Shinohara A."/>
            <person name="Yoshida Y."/>
            <person name="Fujiwara M."/>
            <person name="Mori M."/>
            <person name="Tomita M."/>
            <person name="Arakawa K."/>
        </authorList>
    </citation>
    <scope>NUCLEOTIDE SEQUENCE [LARGE SCALE GENOMIC DNA]</scope>
</reference>
<feature type="non-terminal residue" evidence="1">
    <location>
        <position position="74"/>
    </location>
</feature>
<name>A0A4Y2LL62_ARAVE</name>
<evidence type="ECO:0000313" key="1">
    <source>
        <dbReference type="EMBL" id="GBN14077.1"/>
    </source>
</evidence>
<sequence>MESIHAHVICTQIRCANQVLEFIVHLGKKLISLHIIRVSFGSSKGSMVETLVYDHQEDLSELPAFLTAAPVTNG</sequence>
<organism evidence="1 2">
    <name type="scientific">Araneus ventricosus</name>
    <name type="common">Orbweaver spider</name>
    <name type="synonym">Epeira ventricosa</name>
    <dbReference type="NCBI Taxonomy" id="182803"/>
    <lineage>
        <taxon>Eukaryota</taxon>
        <taxon>Metazoa</taxon>
        <taxon>Ecdysozoa</taxon>
        <taxon>Arthropoda</taxon>
        <taxon>Chelicerata</taxon>
        <taxon>Arachnida</taxon>
        <taxon>Araneae</taxon>
        <taxon>Araneomorphae</taxon>
        <taxon>Entelegynae</taxon>
        <taxon>Araneoidea</taxon>
        <taxon>Araneidae</taxon>
        <taxon>Araneus</taxon>
    </lineage>
</organism>
<proteinExistence type="predicted"/>
<dbReference type="EMBL" id="BGPR01005862">
    <property type="protein sequence ID" value="GBN14077.1"/>
    <property type="molecule type" value="Genomic_DNA"/>
</dbReference>
<dbReference type="Proteomes" id="UP000499080">
    <property type="component" value="Unassembled WGS sequence"/>
</dbReference>
<gene>
    <name evidence="1" type="ORF">AVEN_145303_1</name>
</gene>
<dbReference type="AlphaFoldDB" id="A0A4Y2LL62"/>
<evidence type="ECO:0000313" key="2">
    <source>
        <dbReference type="Proteomes" id="UP000499080"/>
    </source>
</evidence>
<dbReference type="OrthoDB" id="6618101at2759"/>